<keyword evidence="3" id="KW-1185">Reference proteome</keyword>
<dbReference type="SUPFAM" id="SSF55469">
    <property type="entry name" value="FMN-dependent nitroreductase-like"/>
    <property type="match status" value="2"/>
</dbReference>
<dbReference type="PANTHER" id="PTHR23026:SF123">
    <property type="entry name" value="NAD(P)H NITROREDUCTASE RV3131-RELATED"/>
    <property type="match status" value="1"/>
</dbReference>
<dbReference type="PANTHER" id="PTHR23026">
    <property type="entry name" value="NADPH NITROREDUCTASE"/>
    <property type="match status" value="1"/>
</dbReference>
<dbReference type="AlphaFoldDB" id="A0AAE3ZXL7"/>
<dbReference type="Gene3D" id="3.40.109.10">
    <property type="entry name" value="NADH Oxidase"/>
    <property type="match status" value="1"/>
</dbReference>
<evidence type="ECO:0000313" key="2">
    <source>
        <dbReference type="EMBL" id="MDR7327751.1"/>
    </source>
</evidence>
<dbReference type="RefSeq" id="WP_310428345.1">
    <property type="nucleotide sequence ID" value="NZ_JAVDYC010000001.1"/>
</dbReference>
<name>A0AAE3ZXL7_9ACTN</name>
<feature type="region of interest" description="Disordered" evidence="1">
    <location>
        <begin position="308"/>
        <end position="330"/>
    </location>
</feature>
<gene>
    <name evidence="2" type="ORF">J2S44_008001</name>
</gene>
<dbReference type="InterPro" id="IPR050627">
    <property type="entry name" value="Nitroreductase/BluB"/>
</dbReference>
<comment type="caution">
    <text evidence="2">The sequence shown here is derived from an EMBL/GenBank/DDBJ whole genome shotgun (WGS) entry which is preliminary data.</text>
</comment>
<dbReference type="NCBIfam" id="NF047509">
    <property type="entry name" value="Rv3131_FMN_oxido"/>
    <property type="match status" value="1"/>
</dbReference>
<feature type="compositionally biased region" description="Basic and acidic residues" evidence="1">
    <location>
        <begin position="319"/>
        <end position="330"/>
    </location>
</feature>
<dbReference type="InterPro" id="IPR000415">
    <property type="entry name" value="Nitroreductase-like"/>
</dbReference>
<sequence>MSPVLTTLRALSPESLDACLTAAIAAVSVHNTQPWLFRAHGPEIDVMADERRRLRVIDPDGRQLAMSVGAAAFNLRVAMRARGRLPVQRILPDSAHPETLVTVFPGPFSPPGAGIRELTAAIGRRHTSRSPLRTSAIPWRVQQDLLAAAAAEGARLTACAPVSRDGLLALTRAAAETLHHNPAYRDEIAAWAGGPAARTDGVPVTAFAPRDAAARLPLRDFRSGRPELYRPVTARFERFPALMVLSTPGDTRYDWIRAGQALQRVLLTATVHGLAVTPMNQALDVPALRHLVGGDGAGPHAQAVLRLGYGSPGPATPRRRVDEVLVGRTP</sequence>
<dbReference type="EMBL" id="JAVDYC010000001">
    <property type="protein sequence ID" value="MDR7327751.1"/>
    <property type="molecule type" value="Genomic_DNA"/>
</dbReference>
<organism evidence="2 3">
    <name type="scientific">Catenuloplanes niger</name>
    <dbReference type="NCBI Taxonomy" id="587534"/>
    <lineage>
        <taxon>Bacteria</taxon>
        <taxon>Bacillati</taxon>
        <taxon>Actinomycetota</taxon>
        <taxon>Actinomycetes</taxon>
        <taxon>Micromonosporales</taxon>
        <taxon>Micromonosporaceae</taxon>
        <taxon>Catenuloplanes</taxon>
    </lineage>
</organism>
<proteinExistence type="predicted"/>
<evidence type="ECO:0000313" key="3">
    <source>
        <dbReference type="Proteomes" id="UP001183629"/>
    </source>
</evidence>
<evidence type="ECO:0000256" key="1">
    <source>
        <dbReference type="SAM" id="MobiDB-lite"/>
    </source>
</evidence>
<dbReference type="GO" id="GO:0016491">
    <property type="term" value="F:oxidoreductase activity"/>
    <property type="evidence" value="ECO:0007669"/>
    <property type="project" value="InterPro"/>
</dbReference>
<evidence type="ECO:0008006" key="4">
    <source>
        <dbReference type="Google" id="ProtNLM"/>
    </source>
</evidence>
<accession>A0AAE3ZXL7</accession>
<protein>
    <recommendedName>
        <fullName evidence="4">Nitroreductase</fullName>
    </recommendedName>
</protein>
<reference evidence="2 3" key="1">
    <citation type="submission" date="2023-07" db="EMBL/GenBank/DDBJ databases">
        <title>Sequencing the genomes of 1000 actinobacteria strains.</title>
        <authorList>
            <person name="Klenk H.-P."/>
        </authorList>
    </citation>
    <scope>NUCLEOTIDE SEQUENCE [LARGE SCALE GENOMIC DNA]</scope>
    <source>
        <strain evidence="2 3">DSM 44711</strain>
    </source>
</reference>
<dbReference type="Proteomes" id="UP001183629">
    <property type="component" value="Unassembled WGS sequence"/>
</dbReference>